<keyword evidence="4 11" id="KW-1134">Transmembrane beta strand</keyword>
<evidence type="ECO:0000256" key="12">
    <source>
        <dbReference type="RuleBase" id="RU003357"/>
    </source>
</evidence>
<proteinExistence type="inferred from homology"/>
<keyword evidence="10 11" id="KW-0998">Cell outer membrane</keyword>
<accession>A0A327K9K8</accession>
<dbReference type="PANTHER" id="PTHR30069">
    <property type="entry name" value="TONB-DEPENDENT OUTER MEMBRANE RECEPTOR"/>
    <property type="match status" value="1"/>
</dbReference>
<dbReference type="AlphaFoldDB" id="A0A327K9K8"/>
<evidence type="ECO:0000256" key="1">
    <source>
        <dbReference type="ARBA" id="ARBA00004571"/>
    </source>
</evidence>
<evidence type="ECO:0000256" key="3">
    <source>
        <dbReference type="ARBA" id="ARBA00022448"/>
    </source>
</evidence>
<keyword evidence="9 16" id="KW-0675">Receptor</keyword>
<keyword evidence="7 12" id="KW-0798">TonB box</keyword>
<evidence type="ECO:0000256" key="8">
    <source>
        <dbReference type="ARBA" id="ARBA00023136"/>
    </source>
</evidence>
<keyword evidence="6 13" id="KW-0732">Signal</keyword>
<protein>
    <submittedName>
        <fullName evidence="16">TonB-dependent receptor</fullName>
    </submittedName>
</protein>
<feature type="domain" description="TonB-dependent receptor-like beta-barrel" evidence="14">
    <location>
        <begin position="262"/>
        <end position="688"/>
    </location>
</feature>
<dbReference type="Pfam" id="PF07715">
    <property type="entry name" value="Plug"/>
    <property type="match status" value="1"/>
</dbReference>
<dbReference type="GO" id="GO:0015344">
    <property type="term" value="F:siderophore uptake transmembrane transporter activity"/>
    <property type="evidence" value="ECO:0007669"/>
    <property type="project" value="TreeGrafter"/>
</dbReference>
<reference evidence="16 17" key="1">
    <citation type="submission" date="2017-07" db="EMBL/GenBank/DDBJ databases">
        <title>Draft Genome Sequences of Select Purple Nonsulfur Bacteria.</title>
        <authorList>
            <person name="Lasarre B."/>
            <person name="Mckinlay J.B."/>
        </authorList>
    </citation>
    <scope>NUCLEOTIDE SEQUENCE [LARGE SCALE GENOMIC DNA]</scope>
    <source>
        <strain evidence="16 17">DSM 11907</strain>
    </source>
</reference>
<feature type="domain" description="TonB-dependent receptor plug" evidence="15">
    <location>
        <begin position="55"/>
        <end position="162"/>
    </location>
</feature>
<keyword evidence="5 11" id="KW-0812">Transmembrane</keyword>
<dbReference type="InterPro" id="IPR011276">
    <property type="entry name" value="TonB_haem/Hb_rcpt"/>
</dbReference>
<dbReference type="InterPro" id="IPR036942">
    <property type="entry name" value="Beta-barrel_TonB_sf"/>
</dbReference>
<keyword evidence="8 11" id="KW-0472">Membrane</keyword>
<dbReference type="Gene3D" id="2.40.170.20">
    <property type="entry name" value="TonB-dependent receptor, beta-barrel domain"/>
    <property type="match status" value="1"/>
</dbReference>
<keyword evidence="17" id="KW-1185">Reference proteome</keyword>
<sequence length="732" mass="78021">MVGQGRGAGRLLLGASTIAITAAMLASSGTGALAQAVESLDAITVTATKTEEKAIDSLAPVSTVRMDQINQILPKRLSDLLIAVPGVAVQDRGDEPSTSINIRGLQDFGRVAVVVDGARQNYQRTGHGASGAFFLDPELIGGVDIVRGPTANIYGSGAIGGVASFRTKDIQDVVRPGERWGAEGHTQVGSNHGSGLASVFGGVHVNPKIDLFAGGSFKKQANYDDGSGTEVVNSWNQVGSAITKLTVRPADGHEVKFTGIFQNYQYDAGQPTRTIGGVSSRGTSVYATDLTNITTAARWRYQRPDNQLIDWDANVYWNRTDSQQVKTQHISTSVSSPCPAGRPGNAVSGCVGDERSYLLDTVGFDANNTSRFEAFGFRHAVTVGGDAFRDTVETYDPRGVSDVTTPGGERTVGGAFVQVKSNFATWLEVISAARYDTYELSGTGGGSSGDRVSPKVTIGVTPIDGFTPYVTYAEGYRAPSLTETVISGAHARASTFEPGFLCNDGIVGSFCFLPNPNLAAEVGKNKEAGVNLKYDNVFLAGATFRGKFNVFRNDVYDYIELTSFGGTPSLPQYYQYQNIPHARIEGFEAETMYDTGGWFVGLAGTIQRGKNVDTGTGLVRIQGDRLVTTVGARFLDRKITAMVRWAAVASNDDIPANYIPASSYNLVNVYLGYQPTPDVLMSFGIDNLLNQYYRPYPIAKSADVGAQNDLLWASPAPGITFKGSVKIRFGGA</sequence>
<organism evidence="16 17">
    <name type="scientific">Rhodoplanes elegans</name>
    <dbReference type="NCBI Taxonomy" id="29408"/>
    <lineage>
        <taxon>Bacteria</taxon>
        <taxon>Pseudomonadati</taxon>
        <taxon>Pseudomonadota</taxon>
        <taxon>Alphaproteobacteria</taxon>
        <taxon>Hyphomicrobiales</taxon>
        <taxon>Nitrobacteraceae</taxon>
        <taxon>Rhodoplanes</taxon>
    </lineage>
</organism>
<dbReference type="PROSITE" id="PS52016">
    <property type="entry name" value="TONB_DEPENDENT_REC_3"/>
    <property type="match status" value="1"/>
</dbReference>
<dbReference type="GO" id="GO:0044718">
    <property type="term" value="P:siderophore transmembrane transport"/>
    <property type="evidence" value="ECO:0007669"/>
    <property type="project" value="TreeGrafter"/>
</dbReference>
<dbReference type="GO" id="GO:0015232">
    <property type="term" value="F:heme transmembrane transporter activity"/>
    <property type="evidence" value="ECO:0007669"/>
    <property type="project" value="InterPro"/>
</dbReference>
<dbReference type="InterPro" id="IPR012910">
    <property type="entry name" value="Plug_dom"/>
</dbReference>
<evidence type="ECO:0000256" key="2">
    <source>
        <dbReference type="ARBA" id="ARBA00009810"/>
    </source>
</evidence>
<dbReference type="InterPro" id="IPR010949">
    <property type="entry name" value="TonB_Hb/transfer/lactofer_rcpt"/>
</dbReference>
<evidence type="ECO:0000313" key="16">
    <source>
        <dbReference type="EMBL" id="RAI34901.1"/>
    </source>
</evidence>
<feature type="chain" id="PRO_5016381576" evidence="13">
    <location>
        <begin position="35"/>
        <end position="732"/>
    </location>
</feature>
<dbReference type="GO" id="GO:0009279">
    <property type="term" value="C:cell outer membrane"/>
    <property type="evidence" value="ECO:0007669"/>
    <property type="project" value="UniProtKB-SubCell"/>
</dbReference>
<comment type="caution">
    <text evidence="16">The sequence shown here is derived from an EMBL/GenBank/DDBJ whole genome shotgun (WGS) entry which is preliminary data.</text>
</comment>
<gene>
    <name evidence="16" type="ORF">CH338_20145</name>
</gene>
<dbReference type="NCBIfam" id="TIGR01786">
    <property type="entry name" value="TonB-hemlactrns"/>
    <property type="match status" value="1"/>
</dbReference>
<evidence type="ECO:0000256" key="7">
    <source>
        <dbReference type="ARBA" id="ARBA00023077"/>
    </source>
</evidence>
<evidence type="ECO:0000256" key="6">
    <source>
        <dbReference type="ARBA" id="ARBA00022729"/>
    </source>
</evidence>
<name>A0A327K9K8_9BRAD</name>
<dbReference type="Gene3D" id="2.170.130.10">
    <property type="entry name" value="TonB-dependent receptor, plug domain"/>
    <property type="match status" value="1"/>
</dbReference>
<dbReference type="PANTHER" id="PTHR30069:SF41">
    <property type="entry name" value="HEME_HEMOPEXIN UTILIZATION PROTEIN C"/>
    <property type="match status" value="1"/>
</dbReference>
<dbReference type="Proteomes" id="UP000248863">
    <property type="component" value="Unassembled WGS sequence"/>
</dbReference>
<comment type="similarity">
    <text evidence="2 11 12">Belongs to the TonB-dependent receptor family.</text>
</comment>
<evidence type="ECO:0000256" key="9">
    <source>
        <dbReference type="ARBA" id="ARBA00023170"/>
    </source>
</evidence>
<feature type="signal peptide" evidence="13">
    <location>
        <begin position="1"/>
        <end position="34"/>
    </location>
</feature>
<dbReference type="NCBIfam" id="TIGR01785">
    <property type="entry name" value="TonB-hemin"/>
    <property type="match status" value="1"/>
</dbReference>
<evidence type="ECO:0000256" key="4">
    <source>
        <dbReference type="ARBA" id="ARBA00022452"/>
    </source>
</evidence>
<evidence type="ECO:0000259" key="15">
    <source>
        <dbReference type="Pfam" id="PF07715"/>
    </source>
</evidence>
<dbReference type="Pfam" id="PF00593">
    <property type="entry name" value="TonB_dep_Rec_b-barrel"/>
    <property type="match status" value="1"/>
</dbReference>
<dbReference type="OrthoDB" id="9760333at2"/>
<evidence type="ECO:0000259" key="14">
    <source>
        <dbReference type="Pfam" id="PF00593"/>
    </source>
</evidence>
<dbReference type="SUPFAM" id="SSF56935">
    <property type="entry name" value="Porins"/>
    <property type="match status" value="1"/>
</dbReference>
<dbReference type="InterPro" id="IPR000531">
    <property type="entry name" value="Beta-barrel_TonB"/>
</dbReference>
<evidence type="ECO:0000313" key="17">
    <source>
        <dbReference type="Proteomes" id="UP000248863"/>
    </source>
</evidence>
<evidence type="ECO:0000256" key="11">
    <source>
        <dbReference type="PROSITE-ProRule" id="PRU01360"/>
    </source>
</evidence>
<evidence type="ECO:0000256" key="10">
    <source>
        <dbReference type="ARBA" id="ARBA00023237"/>
    </source>
</evidence>
<dbReference type="EMBL" id="NPEU01000286">
    <property type="protein sequence ID" value="RAI34901.1"/>
    <property type="molecule type" value="Genomic_DNA"/>
</dbReference>
<dbReference type="InterPro" id="IPR037066">
    <property type="entry name" value="Plug_dom_sf"/>
</dbReference>
<dbReference type="InterPro" id="IPR039426">
    <property type="entry name" value="TonB-dep_rcpt-like"/>
</dbReference>
<evidence type="ECO:0000256" key="5">
    <source>
        <dbReference type="ARBA" id="ARBA00022692"/>
    </source>
</evidence>
<comment type="subcellular location">
    <subcellularLocation>
        <location evidence="1 11">Cell outer membrane</location>
        <topology evidence="1 11">Multi-pass membrane protein</topology>
    </subcellularLocation>
</comment>
<keyword evidence="3 11" id="KW-0813">Transport</keyword>
<dbReference type="CDD" id="cd01347">
    <property type="entry name" value="ligand_gated_channel"/>
    <property type="match status" value="1"/>
</dbReference>
<evidence type="ECO:0000256" key="13">
    <source>
        <dbReference type="SAM" id="SignalP"/>
    </source>
</evidence>